<accession>A0A645AUG7</accession>
<dbReference type="AlphaFoldDB" id="A0A645AUG7"/>
<gene>
    <name evidence="1" type="ORF">SDC9_103712</name>
</gene>
<sequence>MLIRLELRLQRLPEAHGLGRDDVLQRAALGAGEHGGVDLLIEFVVVAKNHAAPGTPQSLVGGGGHNVGIGNGRGMDACGHKARDVRHVHHQIRAHRICNLPELLEVDGPGVGGGARDDQFGLALLRGLHQLVIINLLSLLIQTVGDDIKIFAGDVHGTAVAQMSAVGQIHTHHGITGLYQRKKRGQVRIGAGVRLDVGMIAAKQLAGPLAGDLLGHVHSVASAVIPVAGIALGVLVGQAGAHGQHDRLADDILAGNQFDVPALTGEFLFDGRSHLGIKLGNKVHGLVHHNKSLLCLCIYPHAKSQPSLFYRFRKNSSIISL</sequence>
<comment type="caution">
    <text evidence="1">The sequence shown here is derived from an EMBL/GenBank/DDBJ whole genome shotgun (WGS) entry which is preliminary data.</text>
</comment>
<name>A0A645AUG7_9ZZZZ</name>
<reference evidence="1" key="1">
    <citation type="submission" date="2019-08" db="EMBL/GenBank/DDBJ databases">
        <authorList>
            <person name="Kucharzyk K."/>
            <person name="Murdoch R.W."/>
            <person name="Higgins S."/>
            <person name="Loffler F."/>
        </authorList>
    </citation>
    <scope>NUCLEOTIDE SEQUENCE</scope>
</reference>
<evidence type="ECO:0000313" key="1">
    <source>
        <dbReference type="EMBL" id="MPM56895.1"/>
    </source>
</evidence>
<proteinExistence type="predicted"/>
<protein>
    <submittedName>
        <fullName evidence="1">Uncharacterized protein</fullName>
    </submittedName>
</protein>
<organism evidence="1">
    <name type="scientific">bioreactor metagenome</name>
    <dbReference type="NCBI Taxonomy" id="1076179"/>
    <lineage>
        <taxon>unclassified sequences</taxon>
        <taxon>metagenomes</taxon>
        <taxon>ecological metagenomes</taxon>
    </lineage>
</organism>
<dbReference type="EMBL" id="VSSQ01015989">
    <property type="protein sequence ID" value="MPM56895.1"/>
    <property type="molecule type" value="Genomic_DNA"/>
</dbReference>